<comment type="caution">
    <text evidence="1">The sequence shown here is derived from an EMBL/GenBank/DDBJ whole genome shotgun (WGS) entry which is preliminary data.</text>
</comment>
<name>A0A2K2F7N5_9CLOT</name>
<reference evidence="1 2" key="1">
    <citation type="submission" date="2017-06" db="EMBL/GenBank/DDBJ databases">
        <title>Investigating the central metabolism of Clostridium thermosuccinogenes.</title>
        <authorList>
            <person name="Koendjbiharie J.G."/>
            <person name="van Kranenburg R."/>
        </authorList>
    </citation>
    <scope>NUCLEOTIDE SEQUENCE [LARGE SCALE GENOMIC DNA]</scope>
    <source>
        <strain evidence="1 2">DSM 5806</strain>
    </source>
</reference>
<dbReference type="SUPFAM" id="SSF160379">
    <property type="entry name" value="SP0830-like"/>
    <property type="match status" value="1"/>
</dbReference>
<dbReference type="AlphaFoldDB" id="A0A2K2F7N5"/>
<dbReference type="Proteomes" id="UP000236151">
    <property type="component" value="Unassembled WGS sequence"/>
</dbReference>
<dbReference type="Gene3D" id="3.30.70.1280">
    <property type="entry name" value="SP0830-like domains"/>
    <property type="match status" value="1"/>
</dbReference>
<dbReference type="InterPro" id="IPR012545">
    <property type="entry name" value="DUF1697"/>
</dbReference>
<organism evidence="1 2">
    <name type="scientific">Clostridium thermosuccinogenes</name>
    <dbReference type="NCBI Taxonomy" id="84032"/>
    <lineage>
        <taxon>Bacteria</taxon>
        <taxon>Bacillati</taxon>
        <taxon>Bacillota</taxon>
        <taxon>Clostridia</taxon>
        <taxon>Eubacteriales</taxon>
        <taxon>Clostridiaceae</taxon>
        <taxon>Clostridium</taxon>
    </lineage>
</organism>
<dbReference type="Pfam" id="PF08002">
    <property type="entry name" value="DUF1697"/>
    <property type="match status" value="1"/>
</dbReference>
<dbReference type="Gene3D" id="3.30.70.1260">
    <property type="entry name" value="bacterial protein sp0830 like"/>
    <property type="match status" value="1"/>
</dbReference>
<gene>
    <name evidence="1" type="ORF">CDQ84_18320</name>
</gene>
<keyword evidence="2" id="KW-1185">Reference proteome</keyword>
<protein>
    <recommendedName>
        <fullName evidence="3">DUF1697 domain-containing protein</fullName>
    </recommendedName>
</protein>
<dbReference type="EMBL" id="NIOJ01000089">
    <property type="protein sequence ID" value="PNT94793.1"/>
    <property type="molecule type" value="Genomic_DNA"/>
</dbReference>
<dbReference type="PANTHER" id="PTHR36439:SF1">
    <property type="entry name" value="DUF1697 DOMAIN-CONTAINING PROTEIN"/>
    <property type="match status" value="1"/>
</dbReference>
<accession>A0A2K2F7N5</accession>
<dbReference type="KEGG" id="cthd:CDO33_12405"/>
<evidence type="ECO:0000313" key="1">
    <source>
        <dbReference type="EMBL" id="PNT94793.1"/>
    </source>
</evidence>
<dbReference type="PANTHER" id="PTHR36439">
    <property type="entry name" value="BLL4334 PROTEIN"/>
    <property type="match status" value="1"/>
</dbReference>
<evidence type="ECO:0008006" key="3">
    <source>
        <dbReference type="Google" id="ProtNLM"/>
    </source>
</evidence>
<proteinExistence type="predicted"/>
<dbReference type="PIRSF" id="PIRSF008502">
    <property type="entry name" value="UCP008502"/>
    <property type="match status" value="1"/>
</dbReference>
<dbReference type="RefSeq" id="WP_103083176.1">
    <property type="nucleotide sequence ID" value="NZ_CP021850.1"/>
</dbReference>
<dbReference type="OrthoDB" id="9806494at2"/>
<evidence type="ECO:0000313" key="2">
    <source>
        <dbReference type="Proteomes" id="UP000236151"/>
    </source>
</evidence>
<sequence length="179" mass="20300">MGKYVAFLRGINVGGKNKVSMPELKELFEENGFFDVVTYINSGNIIFSSDNTDEKKLKEKCEVLIADKFQLSIPVMILSVDDLVTALGHAPSWWGQDKDSKHNAIFVLPPTTVDEVFKEVGEIKPEYEKVDYYGRVIFWSAPIKTFSRTRWSKIVGSSVYDSITIRNANTVRKIVQLVN</sequence>